<evidence type="ECO:0000313" key="2">
    <source>
        <dbReference type="Proteomes" id="UP000623419"/>
    </source>
</evidence>
<proteinExistence type="predicted"/>
<gene>
    <name evidence="1" type="ORF">GCM10011521_02270</name>
</gene>
<organism evidence="1 2">
    <name type="scientific">Arenimonas soli</name>
    <dbReference type="NCBI Taxonomy" id="2269504"/>
    <lineage>
        <taxon>Bacteria</taxon>
        <taxon>Pseudomonadati</taxon>
        <taxon>Pseudomonadota</taxon>
        <taxon>Gammaproteobacteria</taxon>
        <taxon>Lysobacterales</taxon>
        <taxon>Lysobacteraceae</taxon>
        <taxon>Arenimonas</taxon>
    </lineage>
</organism>
<protein>
    <submittedName>
        <fullName evidence="1">McrBC 5-methylcytosine restriction system component family protein</fullName>
    </submittedName>
</protein>
<sequence>MPALLTAWEHETLAIGQGARDLSASEVDMLASISRTRPGFCTLGNRSVRLAQFAGLVNLGGRVLEVLPKVASSNDASADRGTFLRLLHAAKRVPIHSRGAVGHSVERRTLLGVFIDAFLEEVSLLVRGGLLRQYQSLTDDLRVVRGRLQVTRQATVHGMRPDVISCRFDELSIDNPRNQVLRTALSVVRPWIESVDAARRVAELGAAFEGAALLRNALPVIDGLLPDRRAIRYQDALRWAELILRLLSPNLRSGNSPAPEMLFDMNRLFEAAIAANLKRRGRPLGVELSVQDTSHELEDRESHPAFKLRPDMVLRSNGSLVAIVDTKWTLSAPGRSGRIEPEASHVYQMNAYASAFGCEEFYLVYPWHSGVDSAAPSVFHLKRRGGGPVRLNVVCVDVGSDDFPARHGCFHFLDGSETS</sequence>
<reference evidence="2" key="1">
    <citation type="journal article" date="2019" name="Int. J. Syst. Evol. Microbiol.">
        <title>The Global Catalogue of Microorganisms (GCM) 10K type strain sequencing project: providing services to taxonomists for standard genome sequencing and annotation.</title>
        <authorList>
            <consortium name="The Broad Institute Genomics Platform"/>
            <consortium name="The Broad Institute Genome Sequencing Center for Infectious Disease"/>
            <person name="Wu L."/>
            <person name="Ma J."/>
        </authorList>
    </citation>
    <scope>NUCLEOTIDE SEQUENCE [LARGE SCALE GENOMIC DNA]</scope>
    <source>
        <strain evidence="2">CGMCC 1.15905</strain>
    </source>
</reference>
<name>A0ABQ1HA36_9GAMM</name>
<accession>A0ABQ1HA36</accession>
<comment type="caution">
    <text evidence="1">The sequence shown here is derived from an EMBL/GenBank/DDBJ whole genome shotgun (WGS) entry which is preliminary data.</text>
</comment>
<evidence type="ECO:0000313" key="1">
    <source>
        <dbReference type="EMBL" id="GGA67666.1"/>
    </source>
</evidence>
<keyword evidence="2" id="KW-1185">Reference proteome</keyword>
<dbReference type="EMBL" id="BMKC01000001">
    <property type="protein sequence ID" value="GGA67666.1"/>
    <property type="molecule type" value="Genomic_DNA"/>
</dbReference>
<dbReference type="Proteomes" id="UP000623419">
    <property type="component" value="Unassembled WGS sequence"/>
</dbReference>
<dbReference type="InterPro" id="IPR019292">
    <property type="entry name" value="McrC"/>
</dbReference>
<dbReference type="Gene3D" id="3.90.320.10">
    <property type="match status" value="1"/>
</dbReference>
<dbReference type="PANTHER" id="PTHR38733">
    <property type="entry name" value="PROTEIN MCRC"/>
    <property type="match status" value="1"/>
</dbReference>
<dbReference type="InterPro" id="IPR011604">
    <property type="entry name" value="PDDEXK-like_dom_sf"/>
</dbReference>
<dbReference type="PANTHER" id="PTHR38733:SF1">
    <property type="entry name" value="TYPE IV METHYL-DIRECTED RESTRICTION ENZYME ECOKMCRBC"/>
    <property type="match status" value="1"/>
</dbReference>
<dbReference type="Pfam" id="PF10117">
    <property type="entry name" value="McrBC"/>
    <property type="match status" value="1"/>
</dbReference>